<keyword evidence="4" id="KW-1185">Reference proteome</keyword>
<dbReference type="GO" id="GO:0070967">
    <property type="term" value="F:coenzyme F420 binding"/>
    <property type="evidence" value="ECO:0007669"/>
    <property type="project" value="TreeGrafter"/>
</dbReference>
<evidence type="ECO:0000259" key="2">
    <source>
        <dbReference type="Pfam" id="PF01243"/>
    </source>
</evidence>
<evidence type="ECO:0000313" key="4">
    <source>
        <dbReference type="Proteomes" id="UP000323876"/>
    </source>
</evidence>
<protein>
    <submittedName>
        <fullName evidence="3">PPOX class F420-dependent oxidoreductase</fullName>
    </submittedName>
</protein>
<reference evidence="3 4" key="1">
    <citation type="submission" date="2019-09" db="EMBL/GenBank/DDBJ databases">
        <authorList>
            <person name="Wang X."/>
        </authorList>
    </citation>
    <scope>NUCLEOTIDE SEQUENCE [LARGE SCALE GENOMIC DNA]</scope>
    <source>
        <strain evidence="3 4">CICC 11023</strain>
    </source>
</reference>
<dbReference type="GO" id="GO:0016627">
    <property type="term" value="F:oxidoreductase activity, acting on the CH-CH group of donors"/>
    <property type="evidence" value="ECO:0007669"/>
    <property type="project" value="TreeGrafter"/>
</dbReference>
<dbReference type="NCBIfam" id="TIGR03618">
    <property type="entry name" value="Rv1155_F420"/>
    <property type="match status" value="1"/>
</dbReference>
<dbReference type="OrthoDB" id="162914at2"/>
<dbReference type="PANTHER" id="PTHR35176:SF6">
    <property type="entry name" value="HEME OXYGENASE HI_0854-RELATED"/>
    <property type="match status" value="1"/>
</dbReference>
<dbReference type="AlphaFoldDB" id="A0A5N0E531"/>
<dbReference type="Gene3D" id="2.30.110.10">
    <property type="entry name" value="Electron Transport, Fmn-binding Protein, Chain A"/>
    <property type="match status" value="1"/>
</dbReference>
<organism evidence="3 4">
    <name type="scientific">Nocardia colli</name>
    <dbReference type="NCBI Taxonomy" id="2545717"/>
    <lineage>
        <taxon>Bacteria</taxon>
        <taxon>Bacillati</taxon>
        <taxon>Actinomycetota</taxon>
        <taxon>Actinomycetes</taxon>
        <taxon>Mycobacteriales</taxon>
        <taxon>Nocardiaceae</taxon>
        <taxon>Nocardia</taxon>
    </lineage>
</organism>
<dbReference type="InterPro" id="IPR012349">
    <property type="entry name" value="Split_barrel_FMN-bd"/>
</dbReference>
<dbReference type="PANTHER" id="PTHR35176">
    <property type="entry name" value="HEME OXYGENASE HI_0854-RELATED"/>
    <property type="match status" value="1"/>
</dbReference>
<dbReference type="SUPFAM" id="SSF50475">
    <property type="entry name" value="FMN-binding split barrel"/>
    <property type="match status" value="1"/>
</dbReference>
<name>A0A5N0E531_9NOCA</name>
<dbReference type="InterPro" id="IPR019920">
    <property type="entry name" value="F420-binding_dom_put"/>
</dbReference>
<accession>A0A5N0E531</accession>
<dbReference type="InterPro" id="IPR052019">
    <property type="entry name" value="F420H2_bilvrd_red/Heme_oxyg"/>
</dbReference>
<gene>
    <name evidence="3" type="ORF">F3087_33570</name>
</gene>
<sequence>MVGELPEHVRNMLDGKNFAVVATVNADGSPHTSVIWVDRDDDALVFSTTAQRRKGRNLARDPRVSVTVLDSEDPYRAIDLAGTAELVADPGKQLPVRLSRKYVGELPPPESAEVQRWIVRVVPARITAFGA</sequence>
<proteinExistence type="predicted"/>
<dbReference type="InterPro" id="IPR011576">
    <property type="entry name" value="Pyridox_Oxase_N"/>
</dbReference>
<keyword evidence="1" id="KW-0560">Oxidoreductase</keyword>
<dbReference type="EMBL" id="VXLC01000019">
    <property type="protein sequence ID" value="KAA8884527.1"/>
    <property type="molecule type" value="Genomic_DNA"/>
</dbReference>
<dbReference type="Pfam" id="PF01243">
    <property type="entry name" value="PNPOx_N"/>
    <property type="match status" value="1"/>
</dbReference>
<dbReference type="GO" id="GO:0005829">
    <property type="term" value="C:cytosol"/>
    <property type="evidence" value="ECO:0007669"/>
    <property type="project" value="TreeGrafter"/>
</dbReference>
<feature type="domain" description="Pyridoxamine 5'-phosphate oxidase N-terminal" evidence="2">
    <location>
        <begin position="5"/>
        <end position="120"/>
    </location>
</feature>
<evidence type="ECO:0000256" key="1">
    <source>
        <dbReference type="ARBA" id="ARBA00023002"/>
    </source>
</evidence>
<comment type="caution">
    <text evidence="3">The sequence shown here is derived from an EMBL/GenBank/DDBJ whole genome shotgun (WGS) entry which is preliminary data.</text>
</comment>
<dbReference type="Proteomes" id="UP000323876">
    <property type="component" value="Unassembled WGS sequence"/>
</dbReference>
<evidence type="ECO:0000313" key="3">
    <source>
        <dbReference type="EMBL" id="KAA8884527.1"/>
    </source>
</evidence>